<dbReference type="OrthoDB" id="8686772at2"/>
<reference evidence="1 2" key="1">
    <citation type="submission" date="2017-04" db="EMBL/GenBank/DDBJ databases">
        <title>High diversity of culturable Acinetobacter species in natural soil and water ecosystems.</title>
        <authorList>
            <person name="Nemec A."/>
            <person name="Radolfova-Krizova L."/>
        </authorList>
    </citation>
    <scope>NUCLEOTIDE SEQUENCE [LARGE SCALE GENOMIC DNA]</scope>
    <source>
        <strain evidence="1 2">ANC 4999</strain>
    </source>
</reference>
<evidence type="ECO:0008006" key="3">
    <source>
        <dbReference type="Google" id="ProtNLM"/>
    </source>
</evidence>
<dbReference type="RefSeq" id="WP_086203053.1">
    <property type="nucleotide sequence ID" value="NZ_NEGB01000002.1"/>
</dbReference>
<dbReference type="STRING" id="1977882.B9T28_05610"/>
<name>A0A1Y3CJN5_9GAMM</name>
<dbReference type="EMBL" id="NEGB01000002">
    <property type="protein sequence ID" value="OTG66808.1"/>
    <property type="molecule type" value="Genomic_DNA"/>
</dbReference>
<keyword evidence="2" id="KW-1185">Reference proteome</keyword>
<sequence>MLNVNWILFKLLKLESFKCRSLTEGEIKICKTVFGDLINYQPVKIMNHPYLPWQPAGILMAPKGYLHLKNADYCDDFSQQNLAYQAIFIHEMAHIYQFQRNINVFFYGAILQIAFYSTLGRYNPYKYTLKAHKTYFDYNIEQQGDIAKDIFLHKIENIILPTTPS</sequence>
<protein>
    <recommendedName>
        <fullName evidence="3">Type IV secretion protein Rhs</fullName>
    </recommendedName>
</protein>
<accession>A0A1Y3CJN5</accession>
<gene>
    <name evidence="1" type="ORF">B9T28_05610</name>
</gene>
<evidence type="ECO:0000313" key="1">
    <source>
        <dbReference type="EMBL" id="OTG66808.1"/>
    </source>
</evidence>
<proteinExistence type="predicted"/>
<dbReference type="AlphaFoldDB" id="A0A1Y3CJN5"/>
<dbReference type="Proteomes" id="UP000242765">
    <property type="component" value="Unassembled WGS sequence"/>
</dbReference>
<evidence type="ECO:0000313" key="2">
    <source>
        <dbReference type="Proteomes" id="UP000242765"/>
    </source>
</evidence>
<organism evidence="1 2">
    <name type="scientific">Acinetobacter silvestris</name>
    <dbReference type="NCBI Taxonomy" id="1977882"/>
    <lineage>
        <taxon>Bacteria</taxon>
        <taxon>Pseudomonadati</taxon>
        <taxon>Pseudomonadota</taxon>
        <taxon>Gammaproteobacteria</taxon>
        <taxon>Moraxellales</taxon>
        <taxon>Moraxellaceae</taxon>
        <taxon>Acinetobacter</taxon>
    </lineage>
</organism>
<comment type="caution">
    <text evidence="1">The sequence shown here is derived from an EMBL/GenBank/DDBJ whole genome shotgun (WGS) entry which is preliminary data.</text>
</comment>